<dbReference type="GO" id="GO:0032259">
    <property type="term" value="P:methylation"/>
    <property type="evidence" value="ECO:0007669"/>
    <property type="project" value="UniProtKB-KW"/>
</dbReference>
<organism evidence="4 6">
    <name type="scientific">Sphingosinicella microcystinivorans</name>
    <dbReference type="NCBI Taxonomy" id="335406"/>
    <lineage>
        <taxon>Bacteria</taxon>
        <taxon>Pseudomonadati</taxon>
        <taxon>Pseudomonadota</taxon>
        <taxon>Alphaproteobacteria</taxon>
        <taxon>Sphingomonadales</taxon>
        <taxon>Sphingosinicellaceae</taxon>
        <taxon>Sphingosinicella</taxon>
    </lineage>
</organism>
<dbReference type="GO" id="GO:0008168">
    <property type="term" value="F:methyltransferase activity"/>
    <property type="evidence" value="ECO:0007669"/>
    <property type="project" value="UniProtKB-KW"/>
</dbReference>
<dbReference type="PANTHER" id="PTHR43464">
    <property type="entry name" value="METHYLTRANSFERASE"/>
    <property type="match status" value="1"/>
</dbReference>
<name>A0AAD1D5K8_SPHMI</name>
<dbReference type="PANTHER" id="PTHR43464:SF19">
    <property type="entry name" value="UBIQUINONE BIOSYNTHESIS O-METHYLTRANSFERASE, MITOCHONDRIAL"/>
    <property type="match status" value="1"/>
</dbReference>
<evidence type="ECO:0000256" key="3">
    <source>
        <dbReference type="ARBA" id="ARBA00022691"/>
    </source>
</evidence>
<dbReference type="KEGG" id="smic:SmB9_14550"/>
<dbReference type="EMBL" id="RBWX01000007">
    <property type="protein sequence ID" value="RKS90881.1"/>
    <property type="molecule type" value="Genomic_DNA"/>
</dbReference>
<reference evidence="5 7" key="2">
    <citation type="submission" date="2018-10" db="EMBL/GenBank/DDBJ databases">
        <title>Genomic Encyclopedia of Type Strains, Phase IV (KMG-IV): sequencing the most valuable type-strain genomes for metagenomic binning, comparative biology and taxonomic classification.</title>
        <authorList>
            <person name="Goeker M."/>
        </authorList>
    </citation>
    <scope>NUCLEOTIDE SEQUENCE [LARGE SCALE GENOMIC DNA]</scope>
    <source>
        <strain evidence="5 7">DSM 19791</strain>
    </source>
</reference>
<proteinExistence type="predicted"/>
<dbReference type="RefSeq" id="WP_121047388.1">
    <property type="nucleotide sequence ID" value="NZ_AP018711.1"/>
</dbReference>
<dbReference type="Gene3D" id="3.40.50.150">
    <property type="entry name" value="Vaccinia Virus protein VP39"/>
    <property type="match status" value="1"/>
</dbReference>
<evidence type="ECO:0000256" key="2">
    <source>
        <dbReference type="ARBA" id="ARBA00022679"/>
    </source>
</evidence>
<dbReference type="Proteomes" id="UP000275727">
    <property type="component" value="Chromosome"/>
</dbReference>
<dbReference type="Pfam" id="PF13489">
    <property type="entry name" value="Methyltransf_23"/>
    <property type="match status" value="1"/>
</dbReference>
<sequence>MDAVSEIDSGERFGFGKNWSNFLKVLDEARIEQAEKSLRTMLEVETLKGLSLLDIGSGSGLFSLAARRLGATVHSFDFDPNSVACAIELKRRYFPNCEEWKIEQGSALDTDYLDALPEFDIVYSWGVLHHTGSMWDALQNASLKVKDNGGKLFISIYNDQGLFSRYWLIVKKIYNRLPNFLRNIFAFFVMFPREVASFMAYVLRGNPSGYFRSWTQYKKQRGMSRWHDIIDWVGGLPFEVAKPEQIFDFYYKKGFSLERLSTCAGGLGCNEYVFFKNSHDK</sequence>
<evidence type="ECO:0000313" key="6">
    <source>
        <dbReference type="Proteomes" id="UP000275727"/>
    </source>
</evidence>
<gene>
    <name evidence="4" type="primary">ubiG_1</name>
    <name evidence="5" type="ORF">DFR51_0423</name>
    <name evidence="4" type="ORF">SmB9_14550</name>
</gene>
<dbReference type="CDD" id="cd02440">
    <property type="entry name" value="AdoMet_MTases"/>
    <property type="match status" value="1"/>
</dbReference>
<reference evidence="4 6" key="1">
    <citation type="submission" date="2018-06" db="EMBL/GenBank/DDBJ databases">
        <title>Complete Genome Sequence of the Microcystin-Degrading Bacterium Sphingosinicella microcystinivorans Strain B-9.</title>
        <authorList>
            <person name="Jin H."/>
            <person name="Nishizawa T."/>
            <person name="Guo Y."/>
            <person name="Nishizawa A."/>
            <person name="Park H."/>
            <person name="Kato H."/>
            <person name="Tsuji K."/>
            <person name="Harada K."/>
        </authorList>
    </citation>
    <scope>NUCLEOTIDE SEQUENCE [LARGE SCALE GENOMIC DNA]</scope>
    <source>
        <strain evidence="4 6">B9</strain>
    </source>
</reference>
<dbReference type="EMBL" id="AP018711">
    <property type="protein sequence ID" value="BBE33797.1"/>
    <property type="molecule type" value="Genomic_DNA"/>
</dbReference>
<dbReference type="Proteomes" id="UP000276029">
    <property type="component" value="Unassembled WGS sequence"/>
</dbReference>
<evidence type="ECO:0000313" key="5">
    <source>
        <dbReference type="EMBL" id="RKS90881.1"/>
    </source>
</evidence>
<accession>A0AAD1D5K8</accession>
<keyword evidence="7" id="KW-1185">Reference proteome</keyword>
<dbReference type="AlphaFoldDB" id="A0AAD1D5K8"/>
<evidence type="ECO:0000256" key="1">
    <source>
        <dbReference type="ARBA" id="ARBA00022603"/>
    </source>
</evidence>
<evidence type="ECO:0000313" key="7">
    <source>
        <dbReference type="Proteomes" id="UP000276029"/>
    </source>
</evidence>
<keyword evidence="1 4" id="KW-0489">Methyltransferase</keyword>
<keyword evidence="3" id="KW-0949">S-adenosyl-L-methionine</keyword>
<evidence type="ECO:0000313" key="4">
    <source>
        <dbReference type="EMBL" id="BBE33797.1"/>
    </source>
</evidence>
<keyword evidence="2" id="KW-0808">Transferase</keyword>
<protein>
    <submittedName>
        <fullName evidence="5">2-polyprenyl-6-hydroxyphenyl methylase/3-demethylubiquinone-9 3-methyltransferase</fullName>
    </submittedName>
    <submittedName>
        <fullName evidence="4">SAM-dependent methyltransferase</fullName>
    </submittedName>
</protein>
<dbReference type="SUPFAM" id="SSF53335">
    <property type="entry name" value="S-adenosyl-L-methionine-dependent methyltransferases"/>
    <property type="match status" value="1"/>
</dbReference>
<dbReference type="InterPro" id="IPR029063">
    <property type="entry name" value="SAM-dependent_MTases_sf"/>
</dbReference>